<feature type="region of interest" description="Disordered" evidence="1">
    <location>
        <begin position="27"/>
        <end position="47"/>
    </location>
</feature>
<organism evidence="2 3">
    <name type="scientific">Phytophthora fragariae</name>
    <dbReference type="NCBI Taxonomy" id="53985"/>
    <lineage>
        <taxon>Eukaryota</taxon>
        <taxon>Sar</taxon>
        <taxon>Stramenopiles</taxon>
        <taxon>Oomycota</taxon>
        <taxon>Peronosporomycetes</taxon>
        <taxon>Peronosporales</taxon>
        <taxon>Peronosporaceae</taxon>
        <taxon>Phytophthora</taxon>
    </lineage>
</organism>
<comment type="caution">
    <text evidence="2">The sequence shown here is derived from an EMBL/GenBank/DDBJ whole genome shotgun (WGS) entry which is preliminary data.</text>
</comment>
<sequence length="169" mass="19398">MGRRAWRKVFRVEEEVMEAVLQEKKMVRRERSTNDPRRSNVRKVANQPQTCVQRVTSDCSCEDTTAYRTLANLIFSCNNDDRAASDRAWKLRSILAQNLISTPPPNNHGFRRDYVAVEVIIHPHEYVKGAPSGLKYTAVKRRGVVMVTPSKMMQHAKDHRAAHQPVQSD</sequence>
<evidence type="ECO:0000313" key="2">
    <source>
        <dbReference type="EMBL" id="KAE9017404.1"/>
    </source>
</evidence>
<dbReference type="AlphaFoldDB" id="A0A6A3LML8"/>
<evidence type="ECO:0000256" key="1">
    <source>
        <dbReference type="SAM" id="MobiDB-lite"/>
    </source>
</evidence>
<proteinExistence type="predicted"/>
<feature type="compositionally biased region" description="Basic and acidic residues" evidence="1">
    <location>
        <begin position="27"/>
        <end position="38"/>
    </location>
</feature>
<accession>A0A6A3LML8</accession>
<protein>
    <submittedName>
        <fullName evidence="2">Uncharacterized protein</fullName>
    </submittedName>
</protein>
<dbReference type="EMBL" id="QXFW01000287">
    <property type="protein sequence ID" value="KAE9017404.1"/>
    <property type="molecule type" value="Genomic_DNA"/>
</dbReference>
<reference evidence="2 3" key="1">
    <citation type="submission" date="2018-09" db="EMBL/GenBank/DDBJ databases">
        <title>Genomic investigation of the strawberry pathogen Phytophthora fragariae indicates pathogenicity is determined by transcriptional variation in three key races.</title>
        <authorList>
            <person name="Adams T.M."/>
            <person name="Armitage A.D."/>
            <person name="Sobczyk M.K."/>
            <person name="Bates H.J."/>
            <person name="Dunwell J.M."/>
            <person name="Nellist C.F."/>
            <person name="Harrison R.J."/>
        </authorList>
    </citation>
    <scope>NUCLEOTIDE SEQUENCE [LARGE SCALE GENOMIC DNA]</scope>
    <source>
        <strain evidence="2 3">SCRP245</strain>
    </source>
</reference>
<name>A0A6A3LML8_9STRA</name>
<dbReference type="Proteomes" id="UP000460718">
    <property type="component" value="Unassembled WGS sequence"/>
</dbReference>
<gene>
    <name evidence="2" type="ORF">PF011_g6720</name>
</gene>
<evidence type="ECO:0000313" key="3">
    <source>
        <dbReference type="Proteomes" id="UP000460718"/>
    </source>
</evidence>